<reference evidence="1" key="1">
    <citation type="journal article" date="2012" name="Nature">
        <title>The tomato genome sequence provides insights into fleshy fruit evolution.</title>
        <authorList>
            <consortium name="Tomato Genome Consortium"/>
        </authorList>
    </citation>
    <scope>NUCLEOTIDE SEQUENCE [LARGE SCALE GENOMIC DNA]</scope>
    <source>
        <strain evidence="1">cv. Heinz 1706</strain>
    </source>
</reference>
<dbReference type="Proteomes" id="UP000004994">
    <property type="component" value="Chromosome 1"/>
</dbReference>
<keyword evidence="2" id="KW-1185">Reference proteome</keyword>
<dbReference type="AlphaFoldDB" id="A0A3Q7EBW5"/>
<organism evidence="1">
    <name type="scientific">Solanum lycopersicum</name>
    <name type="common">Tomato</name>
    <name type="synonym">Lycopersicon esculentum</name>
    <dbReference type="NCBI Taxonomy" id="4081"/>
    <lineage>
        <taxon>Eukaryota</taxon>
        <taxon>Viridiplantae</taxon>
        <taxon>Streptophyta</taxon>
        <taxon>Embryophyta</taxon>
        <taxon>Tracheophyta</taxon>
        <taxon>Spermatophyta</taxon>
        <taxon>Magnoliopsida</taxon>
        <taxon>eudicotyledons</taxon>
        <taxon>Gunneridae</taxon>
        <taxon>Pentapetalae</taxon>
        <taxon>asterids</taxon>
        <taxon>lamiids</taxon>
        <taxon>Solanales</taxon>
        <taxon>Solanaceae</taxon>
        <taxon>Solanoideae</taxon>
        <taxon>Solaneae</taxon>
        <taxon>Solanum</taxon>
        <taxon>Solanum subgen. Lycopersicon</taxon>
    </lineage>
</organism>
<sequence length="73" mass="8385">MRKISFDAEIRLGWQEQHLLGYGEVAKPTVKIQETDKLKPRTKLPLTWTNSSELGKQFVHQGYEKGKELVGSE</sequence>
<evidence type="ECO:0000313" key="1">
    <source>
        <dbReference type="EnsemblPlants" id="Solyc01g017775.1.1"/>
    </source>
</evidence>
<dbReference type="Gramene" id="Solyc01g017775.1.1">
    <property type="protein sequence ID" value="Solyc01g017775.1.1"/>
    <property type="gene ID" value="Solyc01g017775.1"/>
</dbReference>
<accession>A0A3Q7EBW5</accession>
<evidence type="ECO:0000313" key="2">
    <source>
        <dbReference type="Proteomes" id="UP000004994"/>
    </source>
</evidence>
<reference evidence="1" key="2">
    <citation type="submission" date="2019-01" db="UniProtKB">
        <authorList>
            <consortium name="EnsemblPlants"/>
        </authorList>
    </citation>
    <scope>IDENTIFICATION</scope>
    <source>
        <strain evidence="1">cv. Heinz 1706</strain>
    </source>
</reference>
<name>A0A3Q7EBW5_SOLLC</name>
<dbReference type="InParanoid" id="A0A3Q7EBW5"/>
<proteinExistence type="predicted"/>
<dbReference type="EnsemblPlants" id="Solyc01g017775.1.1">
    <property type="protein sequence ID" value="Solyc01g017775.1.1"/>
    <property type="gene ID" value="Solyc01g017775.1"/>
</dbReference>
<protein>
    <submittedName>
        <fullName evidence="1">Uncharacterized protein</fullName>
    </submittedName>
</protein>